<feature type="region of interest" description="Disordered" evidence="1">
    <location>
        <begin position="263"/>
        <end position="292"/>
    </location>
</feature>
<evidence type="ECO:0000259" key="2">
    <source>
        <dbReference type="Pfam" id="PF02492"/>
    </source>
</evidence>
<dbReference type="GeneID" id="91092143"/>
<dbReference type="InterPro" id="IPR003495">
    <property type="entry name" value="CobW/HypB/UreG_nucleotide-bd"/>
</dbReference>
<dbReference type="InterPro" id="IPR051316">
    <property type="entry name" value="Zinc-reg_GTPase_activator"/>
</dbReference>
<feature type="domain" description="CobW/HypB/UreG nucleotide-binding" evidence="2">
    <location>
        <begin position="41"/>
        <end position="203"/>
    </location>
</feature>
<dbReference type="Proteomes" id="UP001355207">
    <property type="component" value="Chromosome 2"/>
</dbReference>
<name>A0AAX4JMH1_9TREE</name>
<dbReference type="EMBL" id="CP144099">
    <property type="protein sequence ID" value="WWC86594.1"/>
    <property type="molecule type" value="Genomic_DNA"/>
</dbReference>
<accession>A0AAX4JMH1</accession>
<proteinExistence type="predicted"/>
<dbReference type="InterPro" id="IPR027417">
    <property type="entry name" value="P-loop_NTPase"/>
</dbReference>
<dbReference type="RefSeq" id="XP_066073357.1">
    <property type="nucleotide sequence ID" value="XM_066217260.1"/>
</dbReference>
<evidence type="ECO:0000256" key="1">
    <source>
        <dbReference type="SAM" id="MobiDB-lite"/>
    </source>
</evidence>
<reference evidence="3 4" key="1">
    <citation type="submission" date="2024-01" db="EMBL/GenBank/DDBJ databases">
        <title>Comparative genomics of Cryptococcus and Kwoniella reveals pathogenesis evolution and contrasting modes of karyotype evolution via chromosome fusion or intercentromeric recombination.</title>
        <authorList>
            <person name="Coelho M.A."/>
            <person name="David-Palma M."/>
            <person name="Shea T."/>
            <person name="Bowers K."/>
            <person name="McGinley-Smith S."/>
            <person name="Mohammad A.W."/>
            <person name="Gnirke A."/>
            <person name="Yurkov A.M."/>
            <person name="Nowrousian M."/>
            <person name="Sun S."/>
            <person name="Cuomo C.A."/>
            <person name="Heitman J."/>
        </authorList>
    </citation>
    <scope>NUCLEOTIDE SEQUENCE [LARGE SCALE GENOMIC DNA]</scope>
    <source>
        <strain evidence="3 4">CBS 6074</strain>
    </source>
</reference>
<organism evidence="3 4">
    <name type="scientific">Kwoniella dendrophila CBS 6074</name>
    <dbReference type="NCBI Taxonomy" id="1295534"/>
    <lineage>
        <taxon>Eukaryota</taxon>
        <taxon>Fungi</taxon>
        <taxon>Dikarya</taxon>
        <taxon>Basidiomycota</taxon>
        <taxon>Agaricomycotina</taxon>
        <taxon>Tremellomycetes</taxon>
        <taxon>Tremellales</taxon>
        <taxon>Cryptococcaceae</taxon>
        <taxon>Kwoniella</taxon>
    </lineage>
</organism>
<sequence>MTVTQNIEPKKQIPVTCFTGFLGAVSLWFHAYEILWDHIQGKTSAIISLIQQLPKDYKVVLLKNEYGDVEVDSILANQSNISGVSEILNGCLCCTMVGLVENALKEIRDTMQPDRIIIESSGSAFPATLALQIKQLEPEGFKLDGVVTVIDCLNFKGYEDSSPSAKLQAKYTDLLLLSKHQLISEREMDDLIDSLNDLNDETPKIKISGDAKQENPLKPDLIFGIDTKLYNLVNGEKSSWENISGNDKEWHGDEIETKQIYKGKQPQVKHQHDHNGHDHNHAHENAHNHDHDEEIPEIEPIGRELLDQELGKLSFEIYRVKGIIRLQSSEPKGYTTNILNYAFGRYELTPIPSLDDDEKLKGASLRLTVMGERGEVARRSRKLAEGLGAQLSQDR</sequence>
<dbReference type="PANTHER" id="PTHR13748:SF62">
    <property type="entry name" value="COBW DOMAIN-CONTAINING PROTEIN"/>
    <property type="match status" value="1"/>
</dbReference>
<protein>
    <recommendedName>
        <fullName evidence="2">CobW/HypB/UreG nucleotide-binding domain-containing protein</fullName>
    </recommendedName>
</protein>
<evidence type="ECO:0000313" key="4">
    <source>
        <dbReference type="Proteomes" id="UP001355207"/>
    </source>
</evidence>
<dbReference type="AlphaFoldDB" id="A0AAX4JMH1"/>
<dbReference type="Gene3D" id="3.40.50.300">
    <property type="entry name" value="P-loop containing nucleotide triphosphate hydrolases"/>
    <property type="match status" value="1"/>
</dbReference>
<dbReference type="SUPFAM" id="SSF52540">
    <property type="entry name" value="P-loop containing nucleoside triphosphate hydrolases"/>
    <property type="match status" value="1"/>
</dbReference>
<keyword evidence="4" id="KW-1185">Reference proteome</keyword>
<evidence type="ECO:0000313" key="3">
    <source>
        <dbReference type="EMBL" id="WWC86594.1"/>
    </source>
</evidence>
<dbReference type="GO" id="GO:0005737">
    <property type="term" value="C:cytoplasm"/>
    <property type="evidence" value="ECO:0007669"/>
    <property type="project" value="TreeGrafter"/>
</dbReference>
<dbReference type="PANTHER" id="PTHR13748">
    <property type="entry name" value="COBW-RELATED"/>
    <property type="match status" value="1"/>
</dbReference>
<feature type="compositionally biased region" description="Basic and acidic residues" evidence="1">
    <location>
        <begin position="273"/>
        <end position="292"/>
    </location>
</feature>
<dbReference type="Pfam" id="PF02492">
    <property type="entry name" value="cobW"/>
    <property type="match status" value="1"/>
</dbReference>
<gene>
    <name evidence="3" type="ORF">L201_001471</name>
</gene>